<gene>
    <name evidence="2" type="ORF">NECHADRAFT_74795</name>
</gene>
<dbReference type="GeneID" id="9676872"/>
<evidence type="ECO:0000256" key="1">
    <source>
        <dbReference type="SAM" id="MobiDB-lite"/>
    </source>
</evidence>
<dbReference type="Proteomes" id="UP000005206">
    <property type="component" value="Chromosome 1"/>
</dbReference>
<protein>
    <submittedName>
        <fullName evidence="2">Uncharacterized protein</fullName>
    </submittedName>
</protein>
<proteinExistence type="predicted"/>
<dbReference type="InParanoid" id="C7YGZ6"/>
<keyword evidence="3" id="KW-1185">Reference proteome</keyword>
<dbReference type="OrthoDB" id="5051421at2759"/>
<evidence type="ECO:0000313" key="2">
    <source>
        <dbReference type="EMBL" id="EEU47827.1"/>
    </source>
</evidence>
<sequence>MSSPESPSRFIYGRNRSMSEPTDDNTDLSSYLSSTQPSEDWPDSPEYYDRFSPSQHHDYGPFANAIPREAHMAGGPHSRDVTPYDQSSERDDTHAVTSLFSEDSVPEHVAHALNDPEFRCFAARQVHDICLGVSQDFIENFRYNIEQRLSEFQQNETRRFPGRVSIFDETARTLYRSTHATASLRTNTAGICSILWARGNALQMLSPESVSRALDGMSVVNTTAEDIARAFDIVLERGDLHKADARNILEAGMAFCERLEYLDKREEVENLALSFRRVPS</sequence>
<feature type="compositionally biased region" description="Polar residues" evidence="1">
    <location>
        <begin position="27"/>
        <end position="38"/>
    </location>
</feature>
<accession>C7YGZ6</accession>
<feature type="compositionally biased region" description="Basic and acidic residues" evidence="1">
    <location>
        <begin position="77"/>
        <end position="90"/>
    </location>
</feature>
<organism evidence="2 3">
    <name type="scientific">Fusarium vanettenii (strain ATCC MYA-4622 / CBS 123669 / FGSC 9596 / NRRL 45880 / 77-13-4)</name>
    <name type="common">Fusarium solani subsp. pisi</name>
    <dbReference type="NCBI Taxonomy" id="660122"/>
    <lineage>
        <taxon>Eukaryota</taxon>
        <taxon>Fungi</taxon>
        <taxon>Dikarya</taxon>
        <taxon>Ascomycota</taxon>
        <taxon>Pezizomycotina</taxon>
        <taxon>Sordariomycetes</taxon>
        <taxon>Hypocreomycetidae</taxon>
        <taxon>Hypocreales</taxon>
        <taxon>Nectriaceae</taxon>
        <taxon>Fusarium</taxon>
        <taxon>Fusarium solani species complex</taxon>
        <taxon>Fusarium vanettenii</taxon>
    </lineage>
</organism>
<dbReference type="EMBL" id="GG698896">
    <property type="protein sequence ID" value="EEU47827.1"/>
    <property type="molecule type" value="Genomic_DNA"/>
</dbReference>
<dbReference type="AlphaFoldDB" id="C7YGZ6"/>
<feature type="region of interest" description="Disordered" evidence="1">
    <location>
        <begin position="1"/>
        <end position="90"/>
    </location>
</feature>
<dbReference type="KEGG" id="nhe:NECHADRAFT_74795"/>
<evidence type="ECO:0000313" key="3">
    <source>
        <dbReference type="Proteomes" id="UP000005206"/>
    </source>
</evidence>
<reference evidence="2 3" key="1">
    <citation type="journal article" date="2009" name="PLoS Genet.">
        <title>The genome of Nectria haematococca: contribution of supernumerary chromosomes to gene expansion.</title>
        <authorList>
            <person name="Coleman J.J."/>
            <person name="Rounsley S.D."/>
            <person name="Rodriguez-Carres M."/>
            <person name="Kuo A."/>
            <person name="Wasmann C.C."/>
            <person name="Grimwood J."/>
            <person name="Schmutz J."/>
            <person name="Taga M."/>
            <person name="White G.J."/>
            <person name="Zhou S."/>
            <person name="Schwartz D.C."/>
            <person name="Freitag M."/>
            <person name="Ma L.J."/>
            <person name="Danchin E.G."/>
            <person name="Henrissat B."/>
            <person name="Coutinho P.M."/>
            <person name="Nelson D.R."/>
            <person name="Straney D."/>
            <person name="Napoli C.A."/>
            <person name="Barker B.M."/>
            <person name="Gribskov M."/>
            <person name="Rep M."/>
            <person name="Kroken S."/>
            <person name="Molnar I."/>
            <person name="Rensing C."/>
            <person name="Kennell J.C."/>
            <person name="Zamora J."/>
            <person name="Farman M.L."/>
            <person name="Selker E.U."/>
            <person name="Salamov A."/>
            <person name="Shapiro H."/>
            <person name="Pangilinan J."/>
            <person name="Lindquist E."/>
            <person name="Lamers C."/>
            <person name="Grigoriev I.V."/>
            <person name="Geiser D.M."/>
            <person name="Covert S.F."/>
            <person name="Temporini E."/>
            <person name="Vanetten H.D."/>
        </authorList>
    </citation>
    <scope>NUCLEOTIDE SEQUENCE [LARGE SCALE GENOMIC DNA]</scope>
    <source>
        <strain evidence="3">ATCC MYA-4622 / CBS 123669 / FGSC 9596 / NRRL 45880 / 77-13-4</strain>
    </source>
</reference>
<dbReference type="RefSeq" id="XP_003053540.1">
    <property type="nucleotide sequence ID" value="XM_003053494.1"/>
</dbReference>
<dbReference type="HOGENOM" id="CLU_994302_0_0_1"/>
<dbReference type="VEuPathDB" id="FungiDB:NECHADRAFT_74795"/>
<name>C7YGZ6_FUSV7</name>